<organism evidence="2 3">
    <name type="scientific">Candidatus Enterococcus ikei</name>
    <dbReference type="NCBI Taxonomy" id="2815326"/>
    <lineage>
        <taxon>Bacteria</taxon>
        <taxon>Bacillati</taxon>
        <taxon>Bacillota</taxon>
        <taxon>Bacilli</taxon>
        <taxon>Lactobacillales</taxon>
        <taxon>Enterococcaceae</taxon>
        <taxon>Enterococcus</taxon>
    </lineage>
</organism>
<protein>
    <submittedName>
        <fullName evidence="2">GNAT family N-acetyltransferase</fullName>
    </submittedName>
</protein>
<comment type="caution">
    <text evidence="2">The sequence shown here is derived from an EMBL/GenBank/DDBJ whole genome shotgun (WGS) entry which is preliminary data.</text>
</comment>
<proteinExistence type="predicted"/>
<dbReference type="PROSITE" id="PS51186">
    <property type="entry name" value="GNAT"/>
    <property type="match status" value="1"/>
</dbReference>
<feature type="domain" description="N-acetyltransferase" evidence="1">
    <location>
        <begin position="1"/>
        <end position="156"/>
    </location>
</feature>
<dbReference type="Pfam" id="PF13508">
    <property type="entry name" value="Acetyltransf_7"/>
    <property type="match status" value="1"/>
</dbReference>
<dbReference type="InterPro" id="IPR000182">
    <property type="entry name" value="GNAT_dom"/>
</dbReference>
<accession>A0ABS3GVA6</accession>
<dbReference type="Proteomes" id="UP000664632">
    <property type="component" value="Unassembled WGS sequence"/>
</dbReference>
<keyword evidence="3" id="KW-1185">Reference proteome</keyword>
<dbReference type="EMBL" id="JAFLWD010000006">
    <property type="protein sequence ID" value="MBO0439198.1"/>
    <property type="molecule type" value="Genomic_DNA"/>
</dbReference>
<dbReference type="Gene3D" id="3.40.630.30">
    <property type="match status" value="1"/>
</dbReference>
<evidence type="ECO:0000313" key="3">
    <source>
        <dbReference type="Proteomes" id="UP000664632"/>
    </source>
</evidence>
<dbReference type="RefSeq" id="WP_207111296.1">
    <property type="nucleotide sequence ID" value="NZ_JAFLWD010000006.1"/>
</dbReference>
<dbReference type="SUPFAM" id="SSF55729">
    <property type="entry name" value="Acyl-CoA N-acyltransferases (Nat)"/>
    <property type="match status" value="1"/>
</dbReference>
<reference evidence="2 3" key="1">
    <citation type="submission" date="2021-03" db="EMBL/GenBank/DDBJ databases">
        <title>Enterococcal diversity collection.</title>
        <authorList>
            <person name="Gilmore M.S."/>
            <person name="Schwartzman J."/>
            <person name="Van Tyne D."/>
            <person name="Martin M."/>
            <person name="Earl A.M."/>
            <person name="Manson A.L."/>
            <person name="Straub T."/>
            <person name="Salamzade R."/>
            <person name="Saavedra J."/>
            <person name="Lebreton F."/>
            <person name="Prichula J."/>
            <person name="Schaufler K."/>
            <person name="Gaca A."/>
            <person name="Sgardioli B."/>
            <person name="Wagenaar J."/>
            <person name="Strong T."/>
        </authorList>
    </citation>
    <scope>NUCLEOTIDE SEQUENCE [LARGE SCALE GENOMIC DNA]</scope>
    <source>
        <strain evidence="2 3">DIV0869a</strain>
    </source>
</reference>
<gene>
    <name evidence="2" type="ORF">JZO69_02345</name>
</gene>
<sequence length="166" mass="19073">MLLQRYNDGFAKMIQQYQLNDEQLLFTGTPEIPIQISQSTPAIHPILGIDNNRLTNFFVLDEKKDVELYTTNKQAILLRTFSTDERYQGQGYAKAVLHALPEFVRLNFPDSTELILAVNKKNIAAQTLYEKTGFQRLEKIVQGEFGPLYVMNRKLDLAKKETTSND</sequence>
<evidence type="ECO:0000313" key="2">
    <source>
        <dbReference type="EMBL" id="MBO0439198.1"/>
    </source>
</evidence>
<evidence type="ECO:0000259" key="1">
    <source>
        <dbReference type="PROSITE" id="PS51186"/>
    </source>
</evidence>
<dbReference type="InterPro" id="IPR016181">
    <property type="entry name" value="Acyl_CoA_acyltransferase"/>
</dbReference>
<name>A0ABS3GVA6_9ENTE</name>